<feature type="region of interest" description="Disordered" evidence="1">
    <location>
        <begin position="634"/>
        <end position="893"/>
    </location>
</feature>
<dbReference type="AlphaFoldDB" id="A0A371DSE1"/>
<name>A0A371DSE1_9APHY</name>
<reference evidence="2 3" key="1">
    <citation type="journal article" date="2018" name="Biotechnol. Biofuels">
        <title>Integrative visual omics of the white-rot fungus Polyporus brumalis exposes the biotechnological potential of its oxidative enzymes for delignifying raw plant biomass.</title>
        <authorList>
            <person name="Miyauchi S."/>
            <person name="Rancon A."/>
            <person name="Drula E."/>
            <person name="Hage H."/>
            <person name="Chaduli D."/>
            <person name="Favel A."/>
            <person name="Grisel S."/>
            <person name="Henrissat B."/>
            <person name="Herpoel-Gimbert I."/>
            <person name="Ruiz-Duenas F.J."/>
            <person name="Chevret D."/>
            <person name="Hainaut M."/>
            <person name="Lin J."/>
            <person name="Wang M."/>
            <person name="Pangilinan J."/>
            <person name="Lipzen A."/>
            <person name="Lesage-Meessen L."/>
            <person name="Navarro D."/>
            <person name="Riley R."/>
            <person name="Grigoriev I.V."/>
            <person name="Zhou S."/>
            <person name="Raouche S."/>
            <person name="Rosso M.N."/>
        </authorList>
    </citation>
    <scope>NUCLEOTIDE SEQUENCE [LARGE SCALE GENOMIC DNA]</scope>
    <source>
        <strain evidence="2 3">BRFM 1820</strain>
    </source>
</reference>
<feature type="compositionally biased region" description="Polar residues" evidence="1">
    <location>
        <begin position="61"/>
        <end position="76"/>
    </location>
</feature>
<dbReference type="EMBL" id="KZ857382">
    <property type="protein sequence ID" value="RDX55473.1"/>
    <property type="molecule type" value="Genomic_DNA"/>
</dbReference>
<feature type="compositionally biased region" description="Basic and acidic residues" evidence="1">
    <location>
        <begin position="126"/>
        <end position="135"/>
    </location>
</feature>
<accession>A0A371DSE1</accession>
<feature type="compositionally biased region" description="Acidic residues" evidence="1">
    <location>
        <begin position="103"/>
        <end position="115"/>
    </location>
</feature>
<sequence length="988" mass="107169">MPAAPFSRLALAAALIEYDNDKDDPSKPPKSAQDSAIFLPFRNIPIRPERKSTDYLGVSLPSETGDSAPRPTSRSSGAFDRKSRASIDALRNPFGRDSTYDAGYEDEEEEEDLEVDLASWGLDALVPKEEKGKEKEKRKKNKSEALPNPHDNLGRGRPPHMRTMSGNLLNGLGEGGAFLDSQPSTNSLGARRHSIGDPLDAPMAYDSNPILPPRARSPSAHALIDNLALSNPLHAVPFPSSETIRSPTPGADRQRTFSLGSRGMLNDEFRPTSPDRASRFDHGRTYSSGSITKMLDGPQPEEDNPFALRPPSPSRMSRFDPKAQRARTLSQGTLATQMMLDDEPAPRPGAASRPSMGEHRYSRMDLMRPKVLIMPSPLQSTVTPAAPPPVRAKEGFELSTDGRPLPPGARAGRRASVSMSVLEPGGLSTPVASNSFTPNPRASLTLSQLIFRNTLLVDGQRDVAYADIEGHLKRATEDGEKIEPDPEPIPDALPEVPIVHADEPTGPTRPAGKLYGRSLIDNLEARKAEMRGKQRVFRGDDRPSMMARSQTARSSTLINPDELKRPASQHMNSFNSAPDLARRNSANAKPLLDFEDEIPGAPRQSLLPGGLGAAGATRSVFGVDTLWERELAKLKVIEEQERQAEEERRKREAQEEAKNKKKGKKKKGKGKEREGELPVAPVSPTPQTLSPAIHESDSPPPVLPAIPKTIVRRAPPPPGDDDDDDDDDDSDSSDAPVPTTRAQASGWHSDEEEGPRRTTGTGLRYPNTGGPPRLPQIPGARDDDDSSEEDVPLVATIGRAAQRQARSRVGDDDSSDEEKPLIVLLDKTKQKLPSLGGGGSSLAPHSPTRAGGGGDDDDEDDKPLGLRVSHFGSLNPSLAGGNGDDDDKPLALHPEQLRKSQFFMAAQQQQQQQMLAQAQMAQMAAAHQSMIFGAPSMMSSGFFAPPPMAPPMMMYPQLPPTPPPMQDATKFVRVDKWRHDVAVEGERS</sequence>
<feature type="region of interest" description="Disordered" evidence="1">
    <location>
        <begin position="542"/>
        <end position="561"/>
    </location>
</feature>
<proteinExistence type="predicted"/>
<dbReference type="Proteomes" id="UP000256964">
    <property type="component" value="Unassembled WGS sequence"/>
</dbReference>
<feature type="region of interest" description="Disordered" evidence="1">
    <location>
        <begin position="50"/>
        <end position="189"/>
    </location>
</feature>
<protein>
    <submittedName>
        <fullName evidence="2">Uncharacterized protein</fullName>
    </submittedName>
</protein>
<feature type="compositionally biased region" description="Acidic residues" evidence="1">
    <location>
        <begin position="782"/>
        <end position="791"/>
    </location>
</feature>
<keyword evidence="3" id="KW-1185">Reference proteome</keyword>
<gene>
    <name evidence="2" type="ORF">OH76DRAFT_1428413</name>
</gene>
<feature type="region of interest" description="Disordered" evidence="1">
    <location>
        <begin position="340"/>
        <end position="359"/>
    </location>
</feature>
<feature type="compositionally biased region" description="Basic and acidic residues" evidence="1">
    <location>
        <begin position="634"/>
        <end position="658"/>
    </location>
</feature>
<feature type="compositionally biased region" description="Acidic residues" evidence="1">
    <location>
        <begin position="719"/>
        <end position="732"/>
    </location>
</feature>
<evidence type="ECO:0000313" key="2">
    <source>
        <dbReference type="EMBL" id="RDX55473.1"/>
    </source>
</evidence>
<feature type="compositionally biased region" description="Basic residues" evidence="1">
    <location>
        <begin position="659"/>
        <end position="670"/>
    </location>
</feature>
<organism evidence="2 3">
    <name type="scientific">Lentinus brumalis</name>
    <dbReference type="NCBI Taxonomy" id="2498619"/>
    <lineage>
        <taxon>Eukaryota</taxon>
        <taxon>Fungi</taxon>
        <taxon>Dikarya</taxon>
        <taxon>Basidiomycota</taxon>
        <taxon>Agaricomycotina</taxon>
        <taxon>Agaricomycetes</taxon>
        <taxon>Polyporales</taxon>
        <taxon>Polyporaceae</taxon>
        <taxon>Lentinus</taxon>
    </lineage>
</organism>
<evidence type="ECO:0000256" key="1">
    <source>
        <dbReference type="SAM" id="MobiDB-lite"/>
    </source>
</evidence>
<feature type="region of interest" description="Disordered" evidence="1">
    <location>
        <begin position="396"/>
        <end position="416"/>
    </location>
</feature>
<feature type="compositionally biased region" description="Polar residues" evidence="1">
    <location>
        <begin position="547"/>
        <end position="558"/>
    </location>
</feature>
<evidence type="ECO:0000313" key="3">
    <source>
        <dbReference type="Proteomes" id="UP000256964"/>
    </source>
</evidence>
<dbReference type="STRING" id="139420.A0A371DSE1"/>
<feature type="region of interest" description="Disordered" evidence="1">
    <location>
        <begin position="263"/>
        <end position="333"/>
    </location>
</feature>
<dbReference type="OrthoDB" id="2564267at2759"/>